<organism evidence="3 4">
    <name type="scientific">Virgisporangium aliadipatigenens</name>
    <dbReference type="NCBI Taxonomy" id="741659"/>
    <lineage>
        <taxon>Bacteria</taxon>
        <taxon>Bacillati</taxon>
        <taxon>Actinomycetota</taxon>
        <taxon>Actinomycetes</taxon>
        <taxon>Micromonosporales</taxon>
        <taxon>Micromonosporaceae</taxon>
        <taxon>Virgisporangium</taxon>
    </lineage>
</organism>
<evidence type="ECO:0000313" key="3">
    <source>
        <dbReference type="EMBL" id="GIJ49004.1"/>
    </source>
</evidence>
<keyword evidence="2" id="KW-0175">Coiled coil</keyword>
<protein>
    <recommendedName>
        <fullName evidence="1">ESAT-6-like protein</fullName>
    </recommendedName>
</protein>
<dbReference type="EMBL" id="BOPF01000024">
    <property type="protein sequence ID" value="GIJ49004.1"/>
    <property type="molecule type" value="Genomic_DNA"/>
</dbReference>
<evidence type="ECO:0000256" key="2">
    <source>
        <dbReference type="SAM" id="Coils"/>
    </source>
</evidence>
<comment type="similarity">
    <text evidence="1">Belongs to the WXG100 family.</text>
</comment>
<dbReference type="Pfam" id="PF06013">
    <property type="entry name" value="WXG100"/>
    <property type="match status" value="1"/>
</dbReference>
<feature type="coiled-coil region" evidence="2">
    <location>
        <begin position="25"/>
        <end position="71"/>
    </location>
</feature>
<comment type="caution">
    <text evidence="3">The sequence shown here is derived from an EMBL/GenBank/DDBJ whole genome shotgun (WGS) entry which is preliminary data.</text>
</comment>
<dbReference type="AlphaFoldDB" id="A0A8J3YNV8"/>
<evidence type="ECO:0000256" key="1">
    <source>
        <dbReference type="RuleBase" id="RU362001"/>
    </source>
</evidence>
<gene>
    <name evidence="3" type="ORF">Val02_58900</name>
</gene>
<dbReference type="NCBIfam" id="TIGR03930">
    <property type="entry name" value="WXG100_ESAT6"/>
    <property type="match status" value="1"/>
</dbReference>
<dbReference type="SUPFAM" id="SSF140453">
    <property type="entry name" value="EsxAB dimer-like"/>
    <property type="match status" value="1"/>
</dbReference>
<dbReference type="RefSeq" id="WP_203902481.1">
    <property type="nucleotide sequence ID" value="NZ_BOPF01000024.1"/>
</dbReference>
<proteinExistence type="inferred from homology"/>
<name>A0A8J3YNV8_9ACTN</name>
<sequence length="100" mass="11604">MVDGDYVKVDNASLEMRNEAMRKIARVLDGRLDALRSELDNLTATWTGPSKEEYQAQRDRWDNAVKELNRILHEITGKVDDARNVYLDTEVQLARRWGNL</sequence>
<dbReference type="InterPro" id="IPR010310">
    <property type="entry name" value="T7SS_ESAT-6-like"/>
</dbReference>
<dbReference type="Proteomes" id="UP000619260">
    <property type="component" value="Unassembled WGS sequence"/>
</dbReference>
<dbReference type="Gene3D" id="1.10.287.1060">
    <property type="entry name" value="ESAT-6-like"/>
    <property type="match status" value="1"/>
</dbReference>
<dbReference type="InterPro" id="IPR036689">
    <property type="entry name" value="ESAT-6-like_sf"/>
</dbReference>
<evidence type="ECO:0000313" key="4">
    <source>
        <dbReference type="Proteomes" id="UP000619260"/>
    </source>
</evidence>
<keyword evidence="4" id="KW-1185">Reference proteome</keyword>
<accession>A0A8J3YNV8</accession>
<reference evidence="3" key="1">
    <citation type="submission" date="2021-01" db="EMBL/GenBank/DDBJ databases">
        <title>Whole genome shotgun sequence of Virgisporangium aliadipatigenens NBRC 105644.</title>
        <authorList>
            <person name="Komaki H."/>
            <person name="Tamura T."/>
        </authorList>
    </citation>
    <scope>NUCLEOTIDE SEQUENCE</scope>
    <source>
        <strain evidence="3">NBRC 105644</strain>
    </source>
</reference>